<dbReference type="EMBL" id="BGPR01014230">
    <property type="protein sequence ID" value="GBN64296.1"/>
    <property type="molecule type" value="Genomic_DNA"/>
</dbReference>
<name>A0A4Y2QLZ7_ARAVE</name>
<dbReference type="EMBL" id="BGPR01014231">
    <property type="protein sequence ID" value="GBN64317.1"/>
    <property type="molecule type" value="Genomic_DNA"/>
</dbReference>
<proteinExistence type="predicted"/>
<organism evidence="1 3">
    <name type="scientific">Araneus ventricosus</name>
    <name type="common">Orbweaver spider</name>
    <name type="synonym">Epeira ventricosa</name>
    <dbReference type="NCBI Taxonomy" id="182803"/>
    <lineage>
        <taxon>Eukaryota</taxon>
        <taxon>Metazoa</taxon>
        <taxon>Ecdysozoa</taxon>
        <taxon>Arthropoda</taxon>
        <taxon>Chelicerata</taxon>
        <taxon>Arachnida</taxon>
        <taxon>Araneae</taxon>
        <taxon>Araneomorphae</taxon>
        <taxon>Entelegynae</taxon>
        <taxon>Araneoidea</taxon>
        <taxon>Araneidae</taxon>
        <taxon>Araneus</taxon>
    </lineage>
</organism>
<dbReference type="AlphaFoldDB" id="A0A4Y2QLZ7"/>
<gene>
    <name evidence="1" type="ORF">AVEN_225627_1</name>
    <name evidence="2" type="ORF">AVEN_26197_1</name>
</gene>
<evidence type="ECO:0000313" key="2">
    <source>
        <dbReference type="EMBL" id="GBN64317.1"/>
    </source>
</evidence>
<dbReference type="OrthoDB" id="422540at2759"/>
<dbReference type="PANTHER" id="PTHR37984">
    <property type="entry name" value="PROTEIN CBG26694"/>
    <property type="match status" value="1"/>
</dbReference>
<protein>
    <recommendedName>
        <fullName evidence="4">Reverse transcriptase RNase H-like domain-containing protein</fullName>
    </recommendedName>
</protein>
<evidence type="ECO:0000313" key="1">
    <source>
        <dbReference type="EMBL" id="GBN64296.1"/>
    </source>
</evidence>
<evidence type="ECO:0008006" key="4">
    <source>
        <dbReference type="Google" id="ProtNLM"/>
    </source>
</evidence>
<sequence>MLEGREFTVLTDHKPLIFAFKQKNDKASPRQLRHLQYVSKFTTDIQHTSGKDNIVADTLSRMEEVSVIDLDQIAQEQSTDGDLNSFVQITHL</sequence>
<reference evidence="1 3" key="1">
    <citation type="journal article" date="2019" name="Sci. Rep.">
        <title>Orb-weaving spider Araneus ventricosus genome elucidates the spidroin gene catalogue.</title>
        <authorList>
            <person name="Kono N."/>
            <person name="Nakamura H."/>
            <person name="Ohtoshi R."/>
            <person name="Moran D.A.P."/>
            <person name="Shinohara A."/>
            <person name="Yoshida Y."/>
            <person name="Fujiwara M."/>
            <person name="Mori M."/>
            <person name="Tomita M."/>
            <person name="Arakawa K."/>
        </authorList>
    </citation>
    <scope>NUCLEOTIDE SEQUENCE [LARGE SCALE GENOMIC DNA]</scope>
</reference>
<comment type="caution">
    <text evidence="1">The sequence shown here is derived from an EMBL/GenBank/DDBJ whole genome shotgun (WGS) entry which is preliminary data.</text>
</comment>
<evidence type="ECO:0000313" key="3">
    <source>
        <dbReference type="Proteomes" id="UP000499080"/>
    </source>
</evidence>
<keyword evidence="3" id="KW-1185">Reference proteome</keyword>
<accession>A0A4Y2QLZ7</accession>
<dbReference type="InterPro" id="IPR050951">
    <property type="entry name" value="Retrovirus_Pol_polyprotein"/>
</dbReference>
<dbReference type="Proteomes" id="UP000499080">
    <property type="component" value="Unassembled WGS sequence"/>
</dbReference>
<dbReference type="PANTHER" id="PTHR37984:SF7">
    <property type="entry name" value="INTEGRASE CATALYTIC DOMAIN-CONTAINING PROTEIN"/>
    <property type="match status" value="1"/>
</dbReference>